<keyword evidence="1" id="KW-0732">Signal</keyword>
<dbReference type="KEGG" id="tsph:KIH39_08885"/>
<sequence length="217" mass="23873">MFNRILNFRNFIAAMVVSIAFGGMNAQADPPKEKPPAAKTYDFTLENFEILRTRSRHNDTDHVSFALKVGDKIYPAKVKHMGDLNDGTFKVGLSFSGVTVPKPDTKIVLTYLVLNSGHKQDEVSKWLEKGATELLKKGATAAGAWGEVISYIGNIGIEFLFPNCDGWVAGDHITLTGQKVASYGASHKETREYQGLDSPTGCGRNSIYKVTWSVKQK</sequence>
<dbReference type="RefSeq" id="WP_213498979.1">
    <property type="nucleotide sequence ID" value="NZ_CP074694.1"/>
</dbReference>
<proteinExistence type="predicted"/>
<evidence type="ECO:0000313" key="3">
    <source>
        <dbReference type="Proteomes" id="UP000676194"/>
    </source>
</evidence>
<organism evidence="2 3">
    <name type="scientific">Telmatocola sphagniphila</name>
    <dbReference type="NCBI Taxonomy" id="1123043"/>
    <lineage>
        <taxon>Bacteria</taxon>
        <taxon>Pseudomonadati</taxon>
        <taxon>Planctomycetota</taxon>
        <taxon>Planctomycetia</taxon>
        <taxon>Gemmatales</taxon>
        <taxon>Gemmataceae</taxon>
    </lineage>
</organism>
<dbReference type="AlphaFoldDB" id="A0A8E6B8T5"/>
<evidence type="ECO:0000313" key="2">
    <source>
        <dbReference type="EMBL" id="QVL34003.1"/>
    </source>
</evidence>
<gene>
    <name evidence="2" type="ORF">KIH39_08885</name>
</gene>
<accession>A0A8E6B8T5</accession>
<feature type="signal peptide" evidence="1">
    <location>
        <begin position="1"/>
        <end position="28"/>
    </location>
</feature>
<reference evidence="2" key="1">
    <citation type="submission" date="2021-05" db="EMBL/GenBank/DDBJ databases">
        <title>Complete genome sequence of the cellulolytic planctomycete Telmatocola sphagniphila SP2T and characterization of the first cellulase from planctomycetes.</title>
        <authorList>
            <person name="Rakitin A.L."/>
            <person name="Beletsky A.V."/>
            <person name="Naumoff D.G."/>
            <person name="Kulichevskaya I.S."/>
            <person name="Mardanov A.V."/>
            <person name="Ravin N.V."/>
            <person name="Dedysh S.N."/>
        </authorList>
    </citation>
    <scope>NUCLEOTIDE SEQUENCE</scope>
    <source>
        <strain evidence="2">SP2T</strain>
    </source>
</reference>
<protein>
    <submittedName>
        <fullName evidence="2">Uncharacterized protein</fullName>
    </submittedName>
</protein>
<dbReference type="Proteomes" id="UP000676194">
    <property type="component" value="Chromosome"/>
</dbReference>
<keyword evidence="3" id="KW-1185">Reference proteome</keyword>
<dbReference type="EMBL" id="CP074694">
    <property type="protein sequence ID" value="QVL34003.1"/>
    <property type="molecule type" value="Genomic_DNA"/>
</dbReference>
<name>A0A8E6B8T5_9BACT</name>
<feature type="chain" id="PRO_5034798668" evidence="1">
    <location>
        <begin position="29"/>
        <end position="217"/>
    </location>
</feature>
<evidence type="ECO:0000256" key="1">
    <source>
        <dbReference type="SAM" id="SignalP"/>
    </source>
</evidence>